<accession>A0A2Z4EVL3</accession>
<sequence length="183" mass="20706">MRLFLLILSLSLPFSHCFNVAFRLHAICTDFPDTWCKQVNLPCEGSVITYRQGSASLQLCFEITAVPYSDVGTSHLFTIVDPFGRHICTYQRGVVELPSAKWGQRHVLVTVLAKADRFVHVPCEGQIARVRQGSTIVTACVQTTGWQFGELLRQYIVRTEQHCALFTYAIPVSDESVYYKDEL</sequence>
<dbReference type="Proteomes" id="UP000501844">
    <property type="component" value="Segment"/>
</dbReference>
<keyword evidence="2" id="KW-1185">Reference proteome</keyword>
<evidence type="ECO:0008006" key="3">
    <source>
        <dbReference type="Google" id="ProtNLM"/>
    </source>
</evidence>
<protein>
    <recommendedName>
        <fullName evidence="3">NS7b protein</fullName>
    </recommendedName>
</protein>
<evidence type="ECO:0000313" key="2">
    <source>
        <dbReference type="Proteomes" id="UP000501844"/>
    </source>
</evidence>
<proteinExistence type="predicted"/>
<organism evidence="1 2">
    <name type="scientific">Eidolon helvum bat coronavirus CMR704-P12</name>
    <dbReference type="NCBI Taxonomy" id="2849735"/>
    <lineage>
        <taxon>Viruses</taxon>
        <taxon>Riboviria</taxon>
        <taxon>Orthornavirae</taxon>
        <taxon>Pisuviricota</taxon>
        <taxon>Pisoniviricetes</taxon>
        <taxon>Nidovirales</taxon>
        <taxon>Cornidovirineae</taxon>
        <taxon>Coronaviridae</taxon>
        <taxon>Orthocoronavirinae</taxon>
        <taxon>Betacoronavirus</taxon>
        <taxon>Nobecovirus</taxon>
        <taxon>Betacoronavirus eidoli</taxon>
    </lineage>
</organism>
<dbReference type="EMBL" id="MG693168">
    <property type="protein sequence ID" value="AWV67044.1"/>
    <property type="molecule type" value="Genomic_RNA"/>
</dbReference>
<evidence type="ECO:0000313" key="1">
    <source>
        <dbReference type="EMBL" id="AWV67044.1"/>
    </source>
</evidence>
<name>A0A2Z4EVL3_9BETC</name>
<reference evidence="1 2" key="1">
    <citation type="journal article" date="2018" name="Virus Evol.">
        <title>Cameroonian fruit bats harbor divergent viruses, including rotavirus H, bastroviruses, and picobirnaviruses using an alternative genetic code.</title>
        <authorList>
            <person name="Yinda C.K."/>
            <person name="Ghogomu S.M."/>
            <person name="Conceicao-Neto N."/>
            <person name="Beller L."/>
            <person name="Deboutte W."/>
            <person name="Vanhulle E."/>
            <person name="Maes P."/>
            <person name="Van Ranst M."/>
            <person name="Matthijnssens J."/>
        </authorList>
    </citation>
    <scope>NUCLEOTIDE SEQUENCE [LARGE SCALE GENOMIC DNA]</scope>
    <source>
        <strain evidence="1">CMR704-P12</strain>
    </source>
</reference>